<proteinExistence type="predicted"/>
<dbReference type="CDD" id="cd14014">
    <property type="entry name" value="STKc_PknB_like"/>
    <property type="match status" value="1"/>
</dbReference>
<evidence type="ECO:0000256" key="1">
    <source>
        <dbReference type="ARBA" id="ARBA00022679"/>
    </source>
</evidence>
<dbReference type="Gene3D" id="1.10.510.10">
    <property type="entry name" value="Transferase(Phosphotransferase) domain 1"/>
    <property type="match status" value="1"/>
</dbReference>
<dbReference type="InterPro" id="IPR008271">
    <property type="entry name" value="Ser/Thr_kinase_AS"/>
</dbReference>
<evidence type="ECO:0000256" key="6">
    <source>
        <dbReference type="SAM" id="MobiDB-lite"/>
    </source>
</evidence>
<dbReference type="GO" id="GO:0005524">
    <property type="term" value="F:ATP binding"/>
    <property type="evidence" value="ECO:0007669"/>
    <property type="project" value="UniProtKB-UniRule"/>
</dbReference>
<evidence type="ECO:0000256" key="3">
    <source>
        <dbReference type="ARBA" id="ARBA00022777"/>
    </source>
</evidence>
<feature type="compositionally biased region" description="Low complexity" evidence="6">
    <location>
        <begin position="39"/>
        <end position="59"/>
    </location>
</feature>
<accession>A0A5C6FTZ7</accession>
<gene>
    <name evidence="9" type="primary">pknD_2</name>
    <name evidence="9" type="ORF">V7x_04920</name>
</gene>
<dbReference type="Gene3D" id="3.30.200.20">
    <property type="entry name" value="Phosphorylase Kinase, domain 1"/>
    <property type="match status" value="1"/>
</dbReference>
<evidence type="ECO:0000256" key="2">
    <source>
        <dbReference type="ARBA" id="ARBA00022741"/>
    </source>
</evidence>
<evidence type="ECO:0000313" key="9">
    <source>
        <dbReference type="EMBL" id="TWU64948.1"/>
    </source>
</evidence>
<feature type="binding site" evidence="5">
    <location>
        <position position="130"/>
    </location>
    <ligand>
        <name>ATP</name>
        <dbReference type="ChEBI" id="CHEBI:30616"/>
    </ligand>
</feature>
<sequence length="936" mass="102840">MSSRRPSPPPSDATVGPGSAGPIADAKSSESPADPTKAGGPPSRSSGSGEKASYGSGASRRPRRSARHRKRQTGTDASAKSSLTSEPVLAGDFQPTTNQRYRITGEIGRGGWGVVQRAFDRQLQRTVAIKRITESANITATVRQRFLHEARITSQLQHPGIVPVHELDEGQAGSHASYVMKLLDGHPLRQSIRDTHASLSTQSDSSTWSRREAILPLLERFIDVCEAVAYAHQQGVIHRDLKPANVMVGRFGETIVVDWGLAKRIDGADAVRDVSAIESDLNAAGDLLESPIDDSARTTAGAVVGTPAYMSPEQACGQTDTLTGAADIYSLGVMLYEIAVGSHPFAGQGVEDVLTAVRAGRWDAARLRCRHVPRALSAICDTTMQLDPSHRYPTAEALAADVRRFIAGEKVSVHRETTIDVLSRWCRRHRAIATTISIAMAMLLVAALVFGFFIRQAQLSERHARIAAQQSHRNALRRLDQSRRAADAWLIDLSGSLQFYPGLDPVRSELIEQAIVHYESLLQEEAPTELGSEPQLVPVRLQHYGRLQQSKLYLRLSDLHRIAGHIQQADAAYRSAQTVAKSVQSAGFSPSDRIDHHVHRINLDIAQMLIDPETAIDIDGHQRWLTWQLRRQGIDNPTSAPGTNQSLDFDLANVLARLHLVACRRWQTNESPTCTGETLTQARLAHQWSAWLSRHRGTAADHRLMETAAVARADALHHLGQLADERLVWQELIAAMQRIAHDHPNRVDYRQSIAHGRLRLAGLITDAGGQRSEASQMYRLAIDDLHRSRSLTDGDGFCQTNLAAAEYSLATLLMKADGFGDDRTPPGPSDLEARRLLENSLSRRQRLLQTAPGVRHLSNVAEVLAALIHLGNVDADQRRLWATQADVAYQMLREHSELTPRQSEQWSDVRRVIDGSDASAETSTVNADESNLRGLP</sequence>
<dbReference type="PANTHER" id="PTHR43289:SF6">
    <property type="entry name" value="SERINE_THREONINE-PROTEIN KINASE NEKL-3"/>
    <property type="match status" value="1"/>
</dbReference>
<dbReference type="Pfam" id="PF00069">
    <property type="entry name" value="Pkinase"/>
    <property type="match status" value="1"/>
</dbReference>
<dbReference type="EC" id="2.7.11.1" evidence="9"/>
<dbReference type="PROSITE" id="PS50011">
    <property type="entry name" value="PROTEIN_KINASE_DOM"/>
    <property type="match status" value="1"/>
</dbReference>
<feature type="transmembrane region" description="Helical" evidence="7">
    <location>
        <begin position="431"/>
        <end position="454"/>
    </location>
</feature>
<dbReference type="PANTHER" id="PTHR43289">
    <property type="entry name" value="MITOGEN-ACTIVATED PROTEIN KINASE KINASE KINASE 20-RELATED"/>
    <property type="match status" value="1"/>
</dbReference>
<dbReference type="GO" id="GO:0004674">
    <property type="term" value="F:protein serine/threonine kinase activity"/>
    <property type="evidence" value="ECO:0007669"/>
    <property type="project" value="UniProtKB-EC"/>
</dbReference>
<reference evidence="9 10" key="1">
    <citation type="submission" date="2019-02" db="EMBL/GenBank/DDBJ databases">
        <title>Deep-cultivation of Planctomycetes and their phenomic and genomic characterization uncovers novel biology.</title>
        <authorList>
            <person name="Wiegand S."/>
            <person name="Jogler M."/>
            <person name="Boedeker C."/>
            <person name="Pinto D."/>
            <person name="Vollmers J."/>
            <person name="Rivas-Marin E."/>
            <person name="Kohn T."/>
            <person name="Peeters S.H."/>
            <person name="Heuer A."/>
            <person name="Rast P."/>
            <person name="Oberbeckmann S."/>
            <person name="Bunk B."/>
            <person name="Jeske O."/>
            <person name="Meyerdierks A."/>
            <person name="Storesund J.E."/>
            <person name="Kallscheuer N."/>
            <person name="Luecker S."/>
            <person name="Lage O.M."/>
            <person name="Pohl T."/>
            <person name="Merkel B.J."/>
            <person name="Hornburger P."/>
            <person name="Mueller R.-W."/>
            <person name="Bruemmer F."/>
            <person name="Labrenz M."/>
            <person name="Spormann A.M."/>
            <person name="Op Den Camp H."/>
            <person name="Overmann J."/>
            <person name="Amann R."/>
            <person name="Jetten M.S.M."/>
            <person name="Mascher T."/>
            <person name="Medema M.H."/>
            <person name="Devos D.P."/>
            <person name="Kaster A.-K."/>
            <person name="Ovreas L."/>
            <person name="Rohde M."/>
            <person name="Galperin M.Y."/>
            <person name="Jogler C."/>
        </authorList>
    </citation>
    <scope>NUCLEOTIDE SEQUENCE [LARGE SCALE GENOMIC DNA]</scope>
    <source>
        <strain evidence="9 10">V7</strain>
    </source>
</reference>
<evidence type="ECO:0000256" key="5">
    <source>
        <dbReference type="PROSITE-ProRule" id="PRU10141"/>
    </source>
</evidence>
<evidence type="ECO:0000256" key="7">
    <source>
        <dbReference type="SAM" id="Phobius"/>
    </source>
</evidence>
<keyword evidence="7" id="KW-0812">Transmembrane</keyword>
<feature type="compositionally biased region" description="Polar residues" evidence="6">
    <location>
        <begin position="74"/>
        <end position="85"/>
    </location>
</feature>
<dbReference type="SUPFAM" id="SSF56112">
    <property type="entry name" value="Protein kinase-like (PK-like)"/>
    <property type="match status" value="1"/>
</dbReference>
<protein>
    <submittedName>
        <fullName evidence="9">Serine/threonine-protein kinase PknD</fullName>
        <ecNumber evidence="9">2.7.11.1</ecNumber>
    </submittedName>
</protein>
<dbReference type="EMBL" id="SJPZ01000001">
    <property type="protein sequence ID" value="TWU64948.1"/>
    <property type="molecule type" value="Genomic_DNA"/>
</dbReference>
<dbReference type="Proteomes" id="UP000316476">
    <property type="component" value="Unassembled WGS sequence"/>
</dbReference>
<dbReference type="InterPro" id="IPR011009">
    <property type="entry name" value="Kinase-like_dom_sf"/>
</dbReference>
<keyword evidence="7" id="KW-0472">Membrane</keyword>
<evidence type="ECO:0000256" key="4">
    <source>
        <dbReference type="ARBA" id="ARBA00022840"/>
    </source>
</evidence>
<evidence type="ECO:0000259" key="8">
    <source>
        <dbReference type="PROSITE" id="PS50011"/>
    </source>
</evidence>
<dbReference type="SMART" id="SM00220">
    <property type="entry name" value="S_TKc"/>
    <property type="match status" value="1"/>
</dbReference>
<dbReference type="AlphaFoldDB" id="A0A5C6FTZ7"/>
<dbReference type="RefSeq" id="WP_146410533.1">
    <property type="nucleotide sequence ID" value="NZ_SJPZ01000001.1"/>
</dbReference>
<dbReference type="PROSITE" id="PS00108">
    <property type="entry name" value="PROTEIN_KINASE_ST"/>
    <property type="match status" value="1"/>
</dbReference>
<dbReference type="InterPro" id="IPR017441">
    <property type="entry name" value="Protein_kinase_ATP_BS"/>
</dbReference>
<keyword evidence="7" id="KW-1133">Transmembrane helix</keyword>
<dbReference type="PROSITE" id="PS00107">
    <property type="entry name" value="PROTEIN_KINASE_ATP"/>
    <property type="match status" value="1"/>
</dbReference>
<keyword evidence="3 9" id="KW-0418">Kinase</keyword>
<evidence type="ECO:0000313" key="10">
    <source>
        <dbReference type="Proteomes" id="UP000316476"/>
    </source>
</evidence>
<dbReference type="OrthoDB" id="292616at2"/>
<feature type="compositionally biased region" description="Pro residues" evidence="6">
    <location>
        <begin position="1"/>
        <end position="11"/>
    </location>
</feature>
<organism evidence="9 10">
    <name type="scientific">Crateriforma conspicua</name>
    <dbReference type="NCBI Taxonomy" id="2527996"/>
    <lineage>
        <taxon>Bacteria</taxon>
        <taxon>Pseudomonadati</taxon>
        <taxon>Planctomycetota</taxon>
        <taxon>Planctomycetia</taxon>
        <taxon>Planctomycetales</taxon>
        <taxon>Planctomycetaceae</taxon>
        <taxon>Crateriforma</taxon>
    </lineage>
</organism>
<keyword evidence="4 5" id="KW-0067">ATP-binding</keyword>
<feature type="domain" description="Protein kinase" evidence="8">
    <location>
        <begin position="101"/>
        <end position="406"/>
    </location>
</feature>
<comment type="caution">
    <text evidence="9">The sequence shown here is derived from an EMBL/GenBank/DDBJ whole genome shotgun (WGS) entry which is preliminary data.</text>
</comment>
<feature type="compositionally biased region" description="Polar residues" evidence="6">
    <location>
        <begin position="919"/>
        <end position="929"/>
    </location>
</feature>
<keyword evidence="2 5" id="KW-0547">Nucleotide-binding</keyword>
<dbReference type="InterPro" id="IPR000719">
    <property type="entry name" value="Prot_kinase_dom"/>
</dbReference>
<feature type="region of interest" description="Disordered" evidence="6">
    <location>
        <begin position="1"/>
        <end position="96"/>
    </location>
</feature>
<feature type="compositionally biased region" description="Basic residues" evidence="6">
    <location>
        <begin position="60"/>
        <end position="72"/>
    </location>
</feature>
<name>A0A5C6FTZ7_9PLAN</name>
<keyword evidence="1 9" id="KW-0808">Transferase</keyword>
<feature type="region of interest" description="Disordered" evidence="6">
    <location>
        <begin position="915"/>
        <end position="936"/>
    </location>
</feature>